<organism evidence="1 2">
    <name type="scientific">Planctopirus ephydatiae</name>
    <dbReference type="NCBI Taxonomy" id="2528019"/>
    <lineage>
        <taxon>Bacteria</taxon>
        <taxon>Pseudomonadati</taxon>
        <taxon>Planctomycetota</taxon>
        <taxon>Planctomycetia</taxon>
        <taxon>Planctomycetales</taxon>
        <taxon>Planctomycetaceae</taxon>
        <taxon>Planctopirus</taxon>
    </lineage>
</organism>
<proteinExistence type="predicted"/>
<dbReference type="Proteomes" id="UP000315349">
    <property type="component" value="Chromosome"/>
</dbReference>
<gene>
    <name evidence="1" type="ORF">Spb1_01960</name>
</gene>
<dbReference type="Pfam" id="PF00543">
    <property type="entry name" value="P-II"/>
    <property type="match status" value="1"/>
</dbReference>
<dbReference type="GO" id="GO:0006808">
    <property type="term" value="P:regulation of nitrogen utilization"/>
    <property type="evidence" value="ECO:0007669"/>
    <property type="project" value="InterPro"/>
</dbReference>
<evidence type="ECO:0000313" key="2">
    <source>
        <dbReference type="Proteomes" id="UP000315349"/>
    </source>
</evidence>
<name>A0A518GIB4_9PLAN</name>
<dbReference type="EMBL" id="CP036299">
    <property type="protein sequence ID" value="QDV28333.1"/>
    <property type="molecule type" value="Genomic_DNA"/>
</dbReference>
<evidence type="ECO:0000313" key="1">
    <source>
        <dbReference type="EMBL" id="QDV28333.1"/>
    </source>
</evidence>
<accession>A0A518GIB4</accession>
<keyword evidence="2" id="KW-1185">Reference proteome</keyword>
<dbReference type="SUPFAM" id="SSF54913">
    <property type="entry name" value="GlnB-like"/>
    <property type="match status" value="1"/>
</dbReference>
<dbReference type="InterPro" id="IPR002187">
    <property type="entry name" value="N-reg_PII"/>
</dbReference>
<dbReference type="InterPro" id="IPR015867">
    <property type="entry name" value="N-reg_PII/ATP_PRibTrfase_C"/>
</dbReference>
<dbReference type="Gene3D" id="3.30.70.120">
    <property type="match status" value="1"/>
</dbReference>
<reference evidence="1 2" key="1">
    <citation type="submission" date="2019-02" db="EMBL/GenBank/DDBJ databases">
        <title>Deep-cultivation of Planctomycetes and their phenomic and genomic characterization uncovers novel biology.</title>
        <authorList>
            <person name="Wiegand S."/>
            <person name="Jogler M."/>
            <person name="Boedeker C."/>
            <person name="Pinto D."/>
            <person name="Vollmers J."/>
            <person name="Rivas-Marin E."/>
            <person name="Kohn T."/>
            <person name="Peeters S.H."/>
            <person name="Heuer A."/>
            <person name="Rast P."/>
            <person name="Oberbeckmann S."/>
            <person name="Bunk B."/>
            <person name="Jeske O."/>
            <person name="Meyerdierks A."/>
            <person name="Storesund J.E."/>
            <person name="Kallscheuer N."/>
            <person name="Luecker S."/>
            <person name="Lage O.M."/>
            <person name="Pohl T."/>
            <person name="Merkel B.J."/>
            <person name="Hornburger P."/>
            <person name="Mueller R.-W."/>
            <person name="Bruemmer F."/>
            <person name="Labrenz M."/>
            <person name="Spormann A.M."/>
            <person name="Op den Camp H."/>
            <person name="Overmann J."/>
            <person name="Amann R."/>
            <person name="Jetten M.S.M."/>
            <person name="Mascher T."/>
            <person name="Medema M.H."/>
            <person name="Devos D.P."/>
            <person name="Kaster A.-K."/>
            <person name="Ovreas L."/>
            <person name="Rohde M."/>
            <person name="Galperin M.Y."/>
            <person name="Jogler C."/>
        </authorList>
    </citation>
    <scope>NUCLEOTIDE SEQUENCE [LARGE SCALE GENOMIC DNA]</scope>
    <source>
        <strain evidence="1 2">Spb1</strain>
    </source>
</reference>
<dbReference type="InterPro" id="IPR011322">
    <property type="entry name" value="N-reg_PII-like_a/b"/>
</dbReference>
<dbReference type="OrthoDB" id="330665at2"/>
<dbReference type="RefSeq" id="WP_013111938.1">
    <property type="nucleotide sequence ID" value="NZ_CP036299.1"/>
</dbReference>
<dbReference type="KEGG" id="peh:Spb1_01960"/>
<protein>
    <submittedName>
        <fullName evidence="1">Membrane-associated protein</fullName>
    </submittedName>
</protein>
<sequence>MHTVPLTLLTIIGEGLLRERLITEIERAGAKGYTITECSGSGSRHRRVGELLGENMKLECVVSPEVADKLLGILSDEYFPHFAVIAYLSPVSVIRGDKYV</sequence>
<dbReference type="GO" id="GO:0030234">
    <property type="term" value="F:enzyme regulator activity"/>
    <property type="evidence" value="ECO:0007669"/>
    <property type="project" value="InterPro"/>
</dbReference>
<dbReference type="AlphaFoldDB" id="A0A518GIB4"/>